<protein>
    <submittedName>
        <fullName evidence="1">Uncharacterized protein</fullName>
    </submittedName>
</protein>
<dbReference type="Proteomes" id="UP000035955">
    <property type="component" value="Unassembled WGS sequence"/>
</dbReference>
<comment type="caution">
    <text evidence="1">The sequence shown here is derived from an EMBL/GenBank/DDBJ whole genome shotgun (WGS) entry which is preliminary data.</text>
</comment>
<proteinExistence type="predicted"/>
<organism evidence="1 2">
    <name type="scientific">Methylobacterium variabile</name>
    <dbReference type="NCBI Taxonomy" id="298794"/>
    <lineage>
        <taxon>Bacteria</taxon>
        <taxon>Pseudomonadati</taxon>
        <taxon>Pseudomonadota</taxon>
        <taxon>Alphaproteobacteria</taxon>
        <taxon>Hyphomicrobiales</taxon>
        <taxon>Methylobacteriaceae</taxon>
        <taxon>Methylobacterium</taxon>
    </lineage>
</organism>
<sequence length="267" mass="27895">MTDVPEAAKTLFEDSARLKVLETFKTGDGVTYHIVGSSDEEGGDPVLVRVDGGGNAEVTPEVKPEDQTTGGALSITSRATEVLKAYRGEGQEQADDIAGGGTPLSQADLNSQFLKMAVKMAKDGFSSADAPGTDGGNLACAWAVNQCASKALGKQIGGGLATANMVVVLRNKHNPTTKPIAGAVIISASASVGGKWTIGHVGVLGKVDPADEDKTLIYSNSSSEAKFMQNFTLGRWRTKYATNKKLKVEFFELKPSLFPGASDIEVG</sequence>
<dbReference type="PATRIC" id="fig|298794.3.peg.4931"/>
<evidence type="ECO:0000313" key="2">
    <source>
        <dbReference type="Proteomes" id="UP000035955"/>
    </source>
</evidence>
<dbReference type="EMBL" id="LABY01000032">
    <property type="protein sequence ID" value="KMO41463.1"/>
    <property type="molecule type" value="Genomic_DNA"/>
</dbReference>
<evidence type="ECO:0000313" key="1">
    <source>
        <dbReference type="EMBL" id="KMO41463.1"/>
    </source>
</evidence>
<keyword evidence="2" id="KW-1185">Reference proteome</keyword>
<dbReference type="OrthoDB" id="8255644at2"/>
<reference evidence="1 2" key="1">
    <citation type="submission" date="2015-03" db="EMBL/GenBank/DDBJ databases">
        <title>Genome sequencing of Methylobacterium variabile DSM 16961.</title>
        <authorList>
            <person name="Chaudhry V."/>
            <person name="Patil P.B."/>
        </authorList>
    </citation>
    <scope>NUCLEOTIDE SEQUENCE [LARGE SCALE GENOMIC DNA]</scope>
    <source>
        <strain evidence="1 2">DSM 16961</strain>
    </source>
</reference>
<accession>A0A0J6T7E0</accession>
<gene>
    <name evidence="1" type="ORF">VQ02_05710</name>
</gene>
<dbReference type="RefSeq" id="WP_048443193.1">
    <property type="nucleotide sequence ID" value="NZ_LABY01000032.1"/>
</dbReference>
<dbReference type="AlphaFoldDB" id="A0A0J6T7E0"/>
<name>A0A0J6T7E0_9HYPH</name>